<dbReference type="InterPro" id="IPR004843">
    <property type="entry name" value="Calcineurin-like_PHP"/>
</dbReference>
<evidence type="ECO:0000259" key="2">
    <source>
        <dbReference type="Pfam" id="PF00149"/>
    </source>
</evidence>
<dbReference type="OrthoDB" id="303721at2157"/>
<dbReference type="AlphaFoldDB" id="A0A6B0T125"/>
<proteinExistence type="predicted"/>
<dbReference type="Gene3D" id="3.60.21.10">
    <property type="match status" value="1"/>
</dbReference>
<organism evidence="3 4">
    <name type="scientific">Halovenus carboxidivorans</name>
    <dbReference type="NCBI Taxonomy" id="2692199"/>
    <lineage>
        <taxon>Archaea</taxon>
        <taxon>Methanobacteriati</taxon>
        <taxon>Methanobacteriota</taxon>
        <taxon>Stenosarchaea group</taxon>
        <taxon>Halobacteria</taxon>
        <taxon>Halobacteriales</taxon>
        <taxon>Haloarculaceae</taxon>
        <taxon>Halovenus</taxon>
    </lineage>
</organism>
<feature type="domain" description="Calcineurin-like phosphoesterase" evidence="2">
    <location>
        <begin position="27"/>
        <end position="167"/>
    </location>
</feature>
<accession>A0A6B0T125</accession>
<dbReference type="GO" id="GO:0016787">
    <property type="term" value="F:hydrolase activity"/>
    <property type="evidence" value="ECO:0007669"/>
    <property type="project" value="InterPro"/>
</dbReference>
<protein>
    <submittedName>
        <fullName evidence="3">Protein tyrosine phosphatase</fullName>
    </submittedName>
</protein>
<sequence length="305" mass="33516">MIHGAELQPVEGPARHGVRGLPAEEPTIVSVSDIHGFIREGRSALLTLSDHPEYDPIVETGRLRRLEWVGGDEYVLVVNGDLIDRGAHSDKVLETVERLAEQAPPGHVRVTLGNHEMGMLTPDFFEWGDWYSMSRTDDQRREFARAIEDGHVVAAYDGYNVTYAHAGQPEPYETPALNEELRAGATYLAEGIGQTDDPDRQRELVVEYPAVYGVDGGTGRGPNAGIAWLDFEHMPADAPPQVVGHTRQTRPVRRGNVVCENVIRGNRRSDGGEAVVVETPDGLSALARTPDDTVSEREFSLPVLE</sequence>
<dbReference type="Pfam" id="PF00149">
    <property type="entry name" value="Metallophos"/>
    <property type="match status" value="1"/>
</dbReference>
<dbReference type="PANTHER" id="PTHR46546">
    <property type="entry name" value="SHEWANELLA-LIKE PROTEIN PHOSPHATASE 1"/>
    <property type="match status" value="1"/>
</dbReference>
<name>A0A6B0T125_9EURY</name>
<feature type="region of interest" description="Disordered" evidence="1">
    <location>
        <begin position="1"/>
        <end position="21"/>
    </location>
</feature>
<reference evidence="3 4" key="1">
    <citation type="submission" date="2019-12" db="EMBL/GenBank/DDBJ databases">
        <title>Isolation and characterization of three novel carbon monoxide-oxidizing members of Halobacteria from salione crusts and soils.</title>
        <authorList>
            <person name="Myers M.R."/>
            <person name="King G.M."/>
        </authorList>
    </citation>
    <scope>NUCLEOTIDE SEQUENCE [LARGE SCALE GENOMIC DNA]</scope>
    <source>
        <strain evidence="3 4">WSH3</strain>
    </source>
</reference>
<comment type="caution">
    <text evidence="3">The sequence shown here is derived from an EMBL/GenBank/DDBJ whole genome shotgun (WGS) entry which is preliminary data.</text>
</comment>
<dbReference type="EMBL" id="WUUT01000003">
    <property type="protein sequence ID" value="MXR51615.1"/>
    <property type="molecule type" value="Genomic_DNA"/>
</dbReference>
<dbReference type="RefSeq" id="WP_159763761.1">
    <property type="nucleotide sequence ID" value="NZ_WUUT01000003.1"/>
</dbReference>
<dbReference type="InterPro" id="IPR029052">
    <property type="entry name" value="Metallo-depent_PP-like"/>
</dbReference>
<dbReference type="SUPFAM" id="SSF56300">
    <property type="entry name" value="Metallo-dependent phosphatases"/>
    <property type="match status" value="1"/>
</dbReference>
<evidence type="ECO:0000256" key="1">
    <source>
        <dbReference type="SAM" id="MobiDB-lite"/>
    </source>
</evidence>
<evidence type="ECO:0000313" key="4">
    <source>
        <dbReference type="Proteomes" id="UP000466535"/>
    </source>
</evidence>
<gene>
    <name evidence="3" type="ORF">GRX03_08365</name>
</gene>
<dbReference type="PANTHER" id="PTHR46546:SF4">
    <property type="entry name" value="SHEWANELLA-LIKE PROTEIN PHOSPHATASE 1"/>
    <property type="match status" value="1"/>
</dbReference>
<keyword evidence="4" id="KW-1185">Reference proteome</keyword>
<evidence type="ECO:0000313" key="3">
    <source>
        <dbReference type="EMBL" id="MXR51615.1"/>
    </source>
</evidence>
<dbReference type="Proteomes" id="UP000466535">
    <property type="component" value="Unassembled WGS sequence"/>
</dbReference>